<accession>A0A9W3AF27</accession>
<dbReference type="GeneID" id="106058509"/>
<evidence type="ECO:0000313" key="2">
    <source>
        <dbReference type="Proteomes" id="UP001165740"/>
    </source>
</evidence>
<evidence type="ECO:0000256" key="1">
    <source>
        <dbReference type="SAM" id="Phobius"/>
    </source>
</evidence>
<name>A0A9W3AF27_BIOGL</name>
<dbReference type="Gene3D" id="2.170.300.10">
    <property type="entry name" value="Tie2 ligand-binding domain superfamily"/>
    <property type="match status" value="1"/>
</dbReference>
<feature type="transmembrane region" description="Helical" evidence="1">
    <location>
        <begin position="215"/>
        <end position="238"/>
    </location>
</feature>
<keyword evidence="1" id="KW-1133">Transmembrane helix</keyword>
<keyword evidence="1" id="KW-0472">Membrane</keyword>
<reference evidence="3" key="1">
    <citation type="submission" date="2025-08" db="UniProtKB">
        <authorList>
            <consortium name="RefSeq"/>
        </authorList>
    </citation>
    <scope>IDENTIFICATION</scope>
</reference>
<dbReference type="Proteomes" id="UP001165740">
    <property type="component" value="Chromosome 5"/>
</dbReference>
<dbReference type="OrthoDB" id="6141792at2759"/>
<organism evidence="2 3">
    <name type="scientific">Biomphalaria glabrata</name>
    <name type="common">Bloodfluke planorb</name>
    <name type="synonym">Freshwater snail</name>
    <dbReference type="NCBI Taxonomy" id="6526"/>
    <lineage>
        <taxon>Eukaryota</taxon>
        <taxon>Metazoa</taxon>
        <taxon>Spiralia</taxon>
        <taxon>Lophotrochozoa</taxon>
        <taxon>Mollusca</taxon>
        <taxon>Gastropoda</taxon>
        <taxon>Heterobranchia</taxon>
        <taxon>Euthyneura</taxon>
        <taxon>Panpulmonata</taxon>
        <taxon>Hygrophila</taxon>
        <taxon>Lymnaeoidea</taxon>
        <taxon>Planorbidae</taxon>
        <taxon>Biomphalaria</taxon>
    </lineage>
</organism>
<keyword evidence="2" id="KW-1185">Reference proteome</keyword>
<evidence type="ECO:0000313" key="3">
    <source>
        <dbReference type="RefSeq" id="XP_055885907.1"/>
    </source>
</evidence>
<dbReference type="RefSeq" id="XP_055885907.1">
    <property type="nucleotide sequence ID" value="XM_056029932.1"/>
</dbReference>
<keyword evidence="1" id="KW-0812">Transmembrane</keyword>
<gene>
    <name evidence="3" type="primary">LOC106058509</name>
</gene>
<proteinExistence type="predicted"/>
<dbReference type="AlphaFoldDB" id="A0A9W3AF27"/>
<sequence>MIVNSFDIVPIDDVYWRKYLSQARIQIYNTNNENVFNYTYWNYWSSYIFIVNLNKVALKKLTITATKESFPTAILSFCEINIFGDCQPGYWDLDCKKTCDSRCPTSCSVVDGSCTTHCLGYIDAASCTKECPPNKWGVNCRENCSDRCANRFCNNIDGSCTSGCKGYSDPPYCTKACTNGRYGLNCASPFTETCPDCDSFEVTCMEEDNKLKGTYFGIGFGVCAVCILFILIFGVIYIKVIHRRYNICKQCVCKSTGDHDGVEENQTNVQPYNNGSASVDIGSLSTDRTTRSKNIASAKGRSIDYGYDVPQGGVKYDLYEMYRPYPMIQSSI</sequence>
<protein>
    <submittedName>
        <fullName evidence="3">Platelet endothelial aggregation receptor 1-like</fullName>
    </submittedName>
</protein>